<reference evidence="2 3" key="1">
    <citation type="journal article" date="2011" name="Science">
        <title>The ecoresponsive genome of Daphnia pulex.</title>
        <authorList>
            <person name="Colbourne J.K."/>
            <person name="Pfrender M.E."/>
            <person name="Gilbert D."/>
            <person name="Thomas W.K."/>
            <person name="Tucker A."/>
            <person name="Oakley T.H."/>
            <person name="Tokishita S."/>
            <person name="Aerts A."/>
            <person name="Arnold G.J."/>
            <person name="Basu M.K."/>
            <person name="Bauer D.J."/>
            <person name="Caceres C.E."/>
            <person name="Carmel L."/>
            <person name="Casola C."/>
            <person name="Choi J.H."/>
            <person name="Detter J.C."/>
            <person name="Dong Q."/>
            <person name="Dusheyko S."/>
            <person name="Eads B.D."/>
            <person name="Frohlich T."/>
            <person name="Geiler-Samerotte K.A."/>
            <person name="Gerlach D."/>
            <person name="Hatcher P."/>
            <person name="Jogdeo S."/>
            <person name="Krijgsveld J."/>
            <person name="Kriventseva E.V."/>
            <person name="Kultz D."/>
            <person name="Laforsch C."/>
            <person name="Lindquist E."/>
            <person name="Lopez J."/>
            <person name="Manak J.R."/>
            <person name="Muller J."/>
            <person name="Pangilinan J."/>
            <person name="Patwardhan R.P."/>
            <person name="Pitluck S."/>
            <person name="Pritham E.J."/>
            <person name="Rechtsteiner A."/>
            <person name="Rho M."/>
            <person name="Rogozin I.B."/>
            <person name="Sakarya O."/>
            <person name="Salamov A."/>
            <person name="Schaack S."/>
            <person name="Shapiro H."/>
            <person name="Shiga Y."/>
            <person name="Skalitzky C."/>
            <person name="Smith Z."/>
            <person name="Souvorov A."/>
            <person name="Sung W."/>
            <person name="Tang Z."/>
            <person name="Tsuchiya D."/>
            <person name="Tu H."/>
            <person name="Vos H."/>
            <person name="Wang M."/>
            <person name="Wolf Y.I."/>
            <person name="Yamagata H."/>
            <person name="Yamada T."/>
            <person name="Ye Y."/>
            <person name="Shaw J.R."/>
            <person name="Andrews J."/>
            <person name="Crease T.J."/>
            <person name="Tang H."/>
            <person name="Lucas S.M."/>
            <person name="Robertson H.M."/>
            <person name="Bork P."/>
            <person name="Koonin E.V."/>
            <person name="Zdobnov E.M."/>
            <person name="Grigoriev I.V."/>
            <person name="Lynch M."/>
            <person name="Boore J.L."/>
        </authorList>
    </citation>
    <scope>NUCLEOTIDE SEQUENCE [LARGE SCALE GENOMIC DNA]</scope>
</reference>
<evidence type="ECO:0000259" key="1">
    <source>
        <dbReference type="PROSITE" id="PS50097"/>
    </source>
</evidence>
<dbReference type="GO" id="GO:0031625">
    <property type="term" value="F:ubiquitin protein ligase binding"/>
    <property type="evidence" value="ECO:0000318"/>
    <property type="project" value="GO_Central"/>
</dbReference>
<dbReference type="GO" id="GO:0005634">
    <property type="term" value="C:nucleus"/>
    <property type="evidence" value="ECO:0000318"/>
    <property type="project" value="GO_Central"/>
</dbReference>
<dbReference type="PANTHER" id="PTHR24413">
    <property type="entry name" value="SPECKLE-TYPE POZ PROTEIN"/>
    <property type="match status" value="1"/>
</dbReference>
<dbReference type="Proteomes" id="UP000000305">
    <property type="component" value="Unassembled WGS sequence"/>
</dbReference>
<dbReference type="FunFam" id="1.25.40.420:FF:000036">
    <property type="entry name" value="Uncharacterized protein"/>
    <property type="match status" value="1"/>
</dbReference>
<organism evidence="2 3">
    <name type="scientific">Daphnia pulex</name>
    <name type="common">Water flea</name>
    <dbReference type="NCBI Taxonomy" id="6669"/>
    <lineage>
        <taxon>Eukaryota</taxon>
        <taxon>Metazoa</taxon>
        <taxon>Ecdysozoa</taxon>
        <taxon>Arthropoda</taxon>
        <taxon>Crustacea</taxon>
        <taxon>Branchiopoda</taxon>
        <taxon>Diplostraca</taxon>
        <taxon>Cladocera</taxon>
        <taxon>Anomopoda</taxon>
        <taxon>Daphniidae</taxon>
        <taxon>Daphnia</taxon>
    </lineage>
</organism>
<dbReference type="CDD" id="cd18186">
    <property type="entry name" value="BTB_POZ_ZBTB_KLHL-like"/>
    <property type="match status" value="1"/>
</dbReference>
<dbReference type="GO" id="GO:0005737">
    <property type="term" value="C:cytoplasm"/>
    <property type="evidence" value="ECO:0000318"/>
    <property type="project" value="GO_Central"/>
</dbReference>
<evidence type="ECO:0000313" key="2">
    <source>
        <dbReference type="EMBL" id="EFX77560.1"/>
    </source>
</evidence>
<gene>
    <name evidence="2" type="ORF">DAPPUDRAFT_198357</name>
</gene>
<dbReference type="AlphaFoldDB" id="E9GSL2"/>
<dbReference type="SMART" id="SM00225">
    <property type="entry name" value="BTB"/>
    <property type="match status" value="1"/>
</dbReference>
<dbReference type="InParanoid" id="E9GSL2"/>
<dbReference type="Pfam" id="PF00651">
    <property type="entry name" value="BTB"/>
    <property type="match status" value="1"/>
</dbReference>
<sequence>MGDEIIDLAIIFVFAPARKPPNLDIIVIQVSLKNKFHQKMKLKNSKWTAAFYADEEEYMPCGKRGYNFEIIIDLASDSSERNKTKHVLDHLLKLWNEKPLADVTFKFKSKVIKAHMMIVSSGSPVFCAMFQNDFREKLERTVEIQDIQPNVFEHLLRYIYTGDADLDNVDVGGLLAASEKYGMDSLKEECSLRLSQDLNVENAIRNLVLAHLHNSPTLHQSTLEFISKNSKTICCRADWMELIKNYPELSFVAVKKMVMG</sequence>
<feature type="domain" description="BTB" evidence="1">
    <location>
        <begin position="101"/>
        <end position="168"/>
    </location>
</feature>
<dbReference type="Gene3D" id="1.25.40.420">
    <property type="match status" value="1"/>
</dbReference>
<dbReference type="HOGENOM" id="CLU_1070644_0_0_1"/>
<dbReference type="eggNOG" id="KOG1987">
    <property type="taxonomic scope" value="Eukaryota"/>
</dbReference>
<proteinExistence type="predicted"/>
<keyword evidence="3" id="KW-1185">Reference proteome</keyword>
<dbReference type="OMA" id="QMEDIHE"/>
<dbReference type="GO" id="GO:0043161">
    <property type="term" value="P:proteasome-mediated ubiquitin-dependent protein catabolic process"/>
    <property type="evidence" value="ECO:0000318"/>
    <property type="project" value="GO_Central"/>
</dbReference>
<dbReference type="InterPro" id="IPR011333">
    <property type="entry name" value="SKP1/BTB/POZ_sf"/>
</dbReference>
<dbReference type="EMBL" id="GL732562">
    <property type="protein sequence ID" value="EFX77560.1"/>
    <property type="molecule type" value="Genomic_DNA"/>
</dbReference>
<dbReference type="FunFam" id="3.30.710.10:FF:000245">
    <property type="entry name" value="Uncharacterized protein"/>
    <property type="match status" value="1"/>
</dbReference>
<dbReference type="InterPro" id="IPR000210">
    <property type="entry name" value="BTB/POZ_dom"/>
</dbReference>
<name>E9GSL2_DAPPU</name>
<protein>
    <recommendedName>
        <fullName evidence="1">BTB domain-containing protein</fullName>
    </recommendedName>
</protein>
<dbReference type="GO" id="GO:0030162">
    <property type="term" value="P:regulation of proteolysis"/>
    <property type="evidence" value="ECO:0000318"/>
    <property type="project" value="GO_Central"/>
</dbReference>
<accession>E9GSL2</accession>
<dbReference type="SUPFAM" id="SSF54695">
    <property type="entry name" value="POZ domain"/>
    <property type="match status" value="1"/>
</dbReference>
<dbReference type="PROSITE" id="PS50097">
    <property type="entry name" value="BTB"/>
    <property type="match status" value="1"/>
</dbReference>
<dbReference type="OrthoDB" id="7628309at2759"/>
<dbReference type="KEGG" id="dpx:DAPPUDRAFT_198357"/>
<dbReference type="Gene3D" id="3.30.710.10">
    <property type="entry name" value="Potassium Channel Kv1.1, Chain A"/>
    <property type="match status" value="1"/>
</dbReference>
<evidence type="ECO:0000313" key="3">
    <source>
        <dbReference type="Proteomes" id="UP000000305"/>
    </source>
</evidence>